<dbReference type="Proteomes" id="UP000238356">
    <property type="component" value="Unassembled WGS sequence"/>
</dbReference>
<dbReference type="AlphaFoldDB" id="A0A2S6AAU3"/>
<proteinExistence type="predicted"/>
<feature type="domain" description="Putative amidase" evidence="1">
    <location>
        <begin position="269"/>
        <end position="422"/>
    </location>
</feature>
<evidence type="ECO:0000313" key="2">
    <source>
        <dbReference type="EMBL" id="PPJ30632.1"/>
    </source>
</evidence>
<dbReference type="Pfam" id="PF12671">
    <property type="entry name" value="Amidase_6"/>
    <property type="match status" value="1"/>
</dbReference>
<dbReference type="InterPro" id="IPR024301">
    <property type="entry name" value="Amidase_6"/>
</dbReference>
<protein>
    <recommendedName>
        <fullName evidence="1">Putative amidase domain-containing protein</fullName>
    </recommendedName>
</protein>
<gene>
    <name evidence="2" type="ORF">C5F51_09275</name>
</gene>
<dbReference type="EMBL" id="PSZD01000004">
    <property type="protein sequence ID" value="PPJ30632.1"/>
    <property type="molecule type" value="Genomic_DNA"/>
</dbReference>
<keyword evidence="3" id="KW-1185">Reference proteome</keyword>
<reference evidence="2 3" key="1">
    <citation type="submission" date="2018-02" db="EMBL/GenBank/DDBJ databases">
        <title>8 Nocardia nova and 1 Nocardia cyriacigeorgica strain used for evolution to TMP-SMX.</title>
        <authorList>
            <person name="Mehta H."/>
            <person name="Weng J."/>
            <person name="Shamoo Y."/>
        </authorList>
    </citation>
    <scope>NUCLEOTIDE SEQUENCE [LARGE SCALE GENOMIC DNA]</scope>
    <source>
        <strain evidence="2 3">BAA2227</strain>
    </source>
</reference>
<name>A0A2S6AAU3_9NOCA</name>
<evidence type="ECO:0000259" key="1">
    <source>
        <dbReference type="Pfam" id="PF12671"/>
    </source>
</evidence>
<sequence>MAAPPNLFHLPVFGALTTLRPPSKHGGTVMDLHQLRYADPGSWQAAADDLLAAAKDCEEAVAEIHANGSRRLEESWTDYLGELVRGRISDVTGKLEEIGVLLRGAVTALDTLEDAARIAQAQAGSAITAGTVAGLELEGDVLVVPAGHHEPETAADDCRRYNALIKDAIDAADRADQEVAGALRNLNINVDTSSLDDALKQQSAAVADALDAIRETLPQGQPPDVVKAWWDSLAVDLRKQLMLAVPVELHDLNGIPDSVKKELEGSNGYNAVKAVQFARDHANDTSIDKFQNNCANFVSTTLASAGLDYKGTLTTDSDGWNRSRAAGINFDPPGPGSLQGLSHSDTWFNAEKQKNFFLNNGAEEVGTGGAKPGDLVYWEHTQNVGDYKPGEAHHTAVVTAVLPNGDILYSQHTTNGKDFSLTDRIGFSNQDGGTQNVRIIRPKETW</sequence>
<organism evidence="2 3">
    <name type="scientific">Nocardia nova</name>
    <dbReference type="NCBI Taxonomy" id="37330"/>
    <lineage>
        <taxon>Bacteria</taxon>
        <taxon>Bacillati</taxon>
        <taxon>Actinomycetota</taxon>
        <taxon>Actinomycetes</taxon>
        <taxon>Mycobacteriales</taxon>
        <taxon>Nocardiaceae</taxon>
        <taxon>Nocardia</taxon>
    </lineage>
</organism>
<evidence type="ECO:0000313" key="3">
    <source>
        <dbReference type="Proteomes" id="UP000238356"/>
    </source>
</evidence>
<comment type="caution">
    <text evidence="2">The sequence shown here is derived from an EMBL/GenBank/DDBJ whole genome shotgun (WGS) entry which is preliminary data.</text>
</comment>
<accession>A0A2S6AAU3</accession>